<dbReference type="EMBL" id="JBHUDP010000003">
    <property type="protein sequence ID" value="MFD1686109.1"/>
    <property type="molecule type" value="Genomic_DNA"/>
</dbReference>
<dbReference type="InterPro" id="IPR045079">
    <property type="entry name" value="Oxoprolinase-like"/>
</dbReference>
<dbReference type="Pfam" id="PF02538">
    <property type="entry name" value="Hydantoinase_B"/>
    <property type="match status" value="1"/>
</dbReference>
<dbReference type="InterPro" id="IPR003692">
    <property type="entry name" value="Hydantoinase_B"/>
</dbReference>
<keyword evidence="4" id="KW-1185">Reference proteome</keyword>
<feature type="region of interest" description="Disordered" evidence="1">
    <location>
        <begin position="1"/>
        <end position="35"/>
    </location>
</feature>
<feature type="domain" description="Hydantoinase B/oxoprolinase" evidence="2">
    <location>
        <begin position="34"/>
        <end position="540"/>
    </location>
</feature>
<dbReference type="RefSeq" id="WP_256308736.1">
    <property type="nucleotide sequence ID" value="NZ_JANHAW010000003.1"/>
</dbReference>
<evidence type="ECO:0000313" key="3">
    <source>
        <dbReference type="EMBL" id="MFD1686109.1"/>
    </source>
</evidence>
<accession>A0ABD6DXT1</accession>
<reference evidence="3 4" key="1">
    <citation type="journal article" date="2019" name="Int. J. Syst. Evol. Microbiol.">
        <title>The Global Catalogue of Microorganisms (GCM) 10K type strain sequencing project: providing services to taxonomists for standard genome sequencing and annotation.</title>
        <authorList>
            <consortium name="The Broad Institute Genomics Platform"/>
            <consortium name="The Broad Institute Genome Sequencing Center for Infectious Disease"/>
            <person name="Wu L."/>
            <person name="Ma J."/>
        </authorList>
    </citation>
    <scope>NUCLEOTIDE SEQUENCE [LARGE SCALE GENOMIC DNA]</scope>
    <source>
        <strain evidence="3 4">CGMCC 1.10387</strain>
    </source>
</reference>
<name>A0ABD6DXT1_9EURY</name>
<feature type="region of interest" description="Disordered" evidence="1">
    <location>
        <begin position="487"/>
        <end position="560"/>
    </location>
</feature>
<feature type="compositionally biased region" description="Basic and acidic residues" evidence="1">
    <location>
        <begin position="538"/>
        <end position="560"/>
    </location>
</feature>
<comment type="caution">
    <text evidence="3">The sequence shown here is derived from an EMBL/GenBank/DDBJ whole genome shotgun (WGS) entry which is preliminary data.</text>
</comment>
<gene>
    <name evidence="3" type="ORF">ACFSAS_10845</name>
</gene>
<proteinExistence type="predicted"/>
<protein>
    <submittedName>
        <fullName evidence="3">Hydantoinase B/oxoprolinase family protein</fullName>
    </submittedName>
</protein>
<organism evidence="3 4">
    <name type="scientific">Halobellus litoreus</name>
    <dbReference type="NCBI Taxonomy" id="755310"/>
    <lineage>
        <taxon>Archaea</taxon>
        <taxon>Methanobacteriati</taxon>
        <taxon>Methanobacteriota</taxon>
        <taxon>Stenosarchaea group</taxon>
        <taxon>Halobacteria</taxon>
        <taxon>Halobacteriales</taxon>
        <taxon>Haloferacaceae</taxon>
        <taxon>Halobellus</taxon>
    </lineage>
</organism>
<evidence type="ECO:0000256" key="1">
    <source>
        <dbReference type="SAM" id="MobiDB-lite"/>
    </source>
</evidence>
<sequence length="560" mass="58801">MSDERETTGGPVEPDDGEGSDSGSEASGTNTEIDPVTLEILRNQLESVATEMGHVLIRGAYSPNIKERQDCSTALFDASGRMIAQAEHIPVHLGAMPDAVDIVLEKDPKPGDVFIVNDPFAGGTHLPDITLVSTVAPDDEVIGFAVTRAHHADVGGSSPGSMPPGAQEVYEEGLRLPAVKLVDGGEPNESVYELIRANVRTPDEREADLRAQRAANDRAEQRIGELLDEHGETLLDAFDAVIDYSRERVEAELADIPDGTYRARDVLEGDGVTDEDIPVNAAVTVDGRSIEVDFAGTADQVAGNLNAPLSVAKSAVYFVVRAITDPEIPPNHGCYEPVSVSAPAGSVLNPEPPAAVVGGNVETSQRVTDVTLAALAEAVPEEVPAGGQGTMNNLIIGDRTGEFTYYETIGGGFGARPERDGMDGVQVGMTNTLNTPVEAMETEYPLRVERYALRPSSGGDGRYRGGLGLERTVTVETDATVSLLTERRRTAPAGVNGGEDGATGENLVDGEAVPAKASIDVEAGTTVSIRTPGGGGHGDPDDRDPAAREGDRRDGKVDGQ</sequence>
<dbReference type="Proteomes" id="UP001597092">
    <property type="component" value="Unassembled WGS sequence"/>
</dbReference>
<dbReference type="AlphaFoldDB" id="A0ABD6DXT1"/>
<dbReference type="PANTHER" id="PTHR11365:SF23">
    <property type="entry name" value="HYPOTHETICAL 5-OXOPROLINASE (EUROFUNG)-RELATED"/>
    <property type="match status" value="1"/>
</dbReference>
<evidence type="ECO:0000313" key="4">
    <source>
        <dbReference type="Proteomes" id="UP001597092"/>
    </source>
</evidence>
<evidence type="ECO:0000259" key="2">
    <source>
        <dbReference type="Pfam" id="PF02538"/>
    </source>
</evidence>
<dbReference type="PANTHER" id="PTHR11365">
    <property type="entry name" value="5-OXOPROLINASE RELATED"/>
    <property type="match status" value="1"/>
</dbReference>